<keyword evidence="5" id="KW-0130">Cell adhesion</keyword>
<name>A0ABP9IGX9_9ACTN</name>
<feature type="region of interest" description="Disordered" evidence="9">
    <location>
        <begin position="119"/>
        <end position="145"/>
    </location>
</feature>
<evidence type="ECO:0000256" key="8">
    <source>
        <dbReference type="PROSITE-ProRule" id="PRU01232"/>
    </source>
</evidence>
<gene>
    <name evidence="14" type="ORF">GCM10023335_08700</name>
</gene>
<evidence type="ECO:0000259" key="13">
    <source>
        <dbReference type="PROSITE" id="PS51884"/>
    </source>
</evidence>
<feature type="domain" description="Gram-positive cocci surface proteins LPxTG" evidence="12">
    <location>
        <begin position="256"/>
        <end position="291"/>
    </location>
</feature>
<evidence type="ECO:0000256" key="10">
    <source>
        <dbReference type="SAM" id="Phobius"/>
    </source>
</evidence>
<feature type="domain" description="Chaplin" evidence="13">
    <location>
        <begin position="31"/>
        <end position="71"/>
    </location>
</feature>
<proteinExistence type="predicted"/>
<dbReference type="Pfam" id="PF03777">
    <property type="entry name" value="ChpA-C"/>
    <property type="match status" value="2"/>
</dbReference>
<keyword evidence="10" id="KW-0472">Membrane</keyword>
<evidence type="ECO:0000256" key="4">
    <source>
        <dbReference type="ARBA" id="ARBA00022729"/>
    </source>
</evidence>
<evidence type="ECO:0000256" key="9">
    <source>
        <dbReference type="SAM" id="MobiDB-lite"/>
    </source>
</evidence>
<feature type="compositionally biased region" description="Pro residues" evidence="9">
    <location>
        <begin position="191"/>
        <end position="254"/>
    </location>
</feature>
<dbReference type="RefSeq" id="WP_345641372.1">
    <property type="nucleotide sequence ID" value="NZ_BAABKB010000002.1"/>
</dbReference>
<feature type="region of interest" description="Disordered" evidence="9">
    <location>
        <begin position="184"/>
        <end position="263"/>
    </location>
</feature>
<evidence type="ECO:0000256" key="11">
    <source>
        <dbReference type="SAM" id="SignalP"/>
    </source>
</evidence>
<comment type="subcellular location">
    <subcellularLocation>
        <location evidence="1">Secreted</location>
        <location evidence="1">Cell wall</location>
    </subcellularLocation>
</comment>
<comment type="caution">
    <text evidence="14">The sequence shown here is derived from an EMBL/GenBank/DDBJ whole genome shotgun (WGS) entry which is preliminary data.</text>
</comment>
<dbReference type="NCBIfam" id="TIGR01167">
    <property type="entry name" value="LPXTG_anchor"/>
    <property type="match status" value="1"/>
</dbReference>
<evidence type="ECO:0000256" key="6">
    <source>
        <dbReference type="ARBA" id="ARBA00023087"/>
    </source>
</evidence>
<evidence type="ECO:0000256" key="2">
    <source>
        <dbReference type="ARBA" id="ARBA00022512"/>
    </source>
</evidence>
<evidence type="ECO:0008006" key="16">
    <source>
        <dbReference type="Google" id="ProtNLM"/>
    </source>
</evidence>
<keyword evidence="3" id="KW-0964">Secreted</keyword>
<dbReference type="PRINTS" id="PR01217">
    <property type="entry name" value="PRICHEXTENSN"/>
</dbReference>
<keyword evidence="10" id="KW-0812">Transmembrane</keyword>
<accession>A0ABP9IGX9</accession>
<keyword evidence="2" id="KW-0134">Cell wall</keyword>
<dbReference type="Proteomes" id="UP001501759">
    <property type="component" value="Unassembled WGS sequence"/>
</dbReference>
<keyword evidence="7" id="KW-0572">Peptidoglycan-anchor</keyword>
<dbReference type="InterPro" id="IPR019931">
    <property type="entry name" value="LPXTG_anchor"/>
</dbReference>
<keyword evidence="6 8" id="KW-0034">Amyloid</keyword>
<dbReference type="PROSITE" id="PS50847">
    <property type="entry name" value="GRAM_POS_ANCHORING"/>
    <property type="match status" value="1"/>
</dbReference>
<dbReference type="EMBL" id="BAABKB010000002">
    <property type="protein sequence ID" value="GAA4997779.1"/>
    <property type="molecule type" value="Genomic_DNA"/>
</dbReference>
<feature type="domain" description="Chaplin" evidence="13">
    <location>
        <begin position="146"/>
        <end position="186"/>
    </location>
</feature>
<evidence type="ECO:0000256" key="5">
    <source>
        <dbReference type="ARBA" id="ARBA00022889"/>
    </source>
</evidence>
<evidence type="ECO:0000256" key="3">
    <source>
        <dbReference type="ARBA" id="ARBA00022525"/>
    </source>
</evidence>
<feature type="compositionally biased region" description="Low complexity" evidence="9">
    <location>
        <begin position="72"/>
        <end position="88"/>
    </location>
</feature>
<dbReference type="PROSITE" id="PS51884">
    <property type="entry name" value="CHAPLIN"/>
    <property type="match status" value="2"/>
</dbReference>
<dbReference type="InterPro" id="IPR005528">
    <property type="entry name" value="ChpA-H"/>
</dbReference>
<protein>
    <recommendedName>
        <fullName evidence="16">Chaplin</fullName>
    </recommendedName>
</protein>
<organism evidence="14 15">
    <name type="scientific">Streptomyces siamensis</name>
    <dbReference type="NCBI Taxonomy" id="1274986"/>
    <lineage>
        <taxon>Bacteria</taxon>
        <taxon>Bacillati</taxon>
        <taxon>Actinomycetota</taxon>
        <taxon>Actinomycetes</taxon>
        <taxon>Kitasatosporales</taxon>
        <taxon>Streptomycetaceae</taxon>
        <taxon>Streptomyces</taxon>
    </lineage>
</organism>
<feature type="region of interest" description="Disordered" evidence="9">
    <location>
        <begin position="72"/>
        <end position="103"/>
    </location>
</feature>
<keyword evidence="4 11" id="KW-0732">Signal</keyword>
<dbReference type="Pfam" id="PF00746">
    <property type="entry name" value="Gram_pos_anchor"/>
    <property type="match status" value="1"/>
</dbReference>
<keyword evidence="10" id="KW-1133">Transmembrane helix</keyword>
<evidence type="ECO:0000259" key="12">
    <source>
        <dbReference type="PROSITE" id="PS50847"/>
    </source>
</evidence>
<evidence type="ECO:0000313" key="15">
    <source>
        <dbReference type="Proteomes" id="UP001501759"/>
    </source>
</evidence>
<evidence type="ECO:0000313" key="14">
    <source>
        <dbReference type="EMBL" id="GAA4997779.1"/>
    </source>
</evidence>
<sequence>MVVAAAATSIVSLYGNPAFADAGAEGVAADSPGIASGNNVQVPLNVPVNACGNTVDVVALLNPAFGNSCANGPGSRGTSGTSSVPGVSHQPVQHDDSGYGYDDSGYGYDDTGYGYDDTGYGYDDSEHTVTPGPYGGSSAHGEATGSPGVLSGGLFQVPVDVPVNACGNTVDVVSALNPAFGNECGYGDTPPSTPPPTTTPPTTPPPTTPPPSTPPPTTTPPSTPPPTTPPPASTPPASTPPPPVEEQTPPPPGGTLPHTGSEGTLAASAASAALLAGGILLYRRGRAASRR</sequence>
<reference evidence="15" key="1">
    <citation type="journal article" date="2019" name="Int. J. Syst. Evol. Microbiol.">
        <title>The Global Catalogue of Microorganisms (GCM) 10K type strain sequencing project: providing services to taxonomists for standard genome sequencing and annotation.</title>
        <authorList>
            <consortium name="The Broad Institute Genomics Platform"/>
            <consortium name="The Broad Institute Genome Sequencing Center for Infectious Disease"/>
            <person name="Wu L."/>
            <person name="Ma J."/>
        </authorList>
    </citation>
    <scope>NUCLEOTIDE SEQUENCE [LARGE SCALE GENOMIC DNA]</scope>
    <source>
        <strain evidence="15">JCM 18409</strain>
    </source>
</reference>
<keyword evidence="15" id="KW-1185">Reference proteome</keyword>
<feature type="transmembrane region" description="Helical" evidence="10">
    <location>
        <begin position="265"/>
        <end position="282"/>
    </location>
</feature>
<feature type="chain" id="PRO_5047437245" description="Chaplin" evidence="11">
    <location>
        <begin position="21"/>
        <end position="291"/>
    </location>
</feature>
<evidence type="ECO:0000256" key="7">
    <source>
        <dbReference type="ARBA" id="ARBA00023088"/>
    </source>
</evidence>
<feature type="signal peptide" evidence="11">
    <location>
        <begin position="1"/>
        <end position="20"/>
    </location>
</feature>
<evidence type="ECO:0000256" key="1">
    <source>
        <dbReference type="ARBA" id="ARBA00004191"/>
    </source>
</evidence>